<reference evidence="1 2" key="1">
    <citation type="submission" date="2019-10" db="EMBL/GenBank/DDBJ databases">
        <title>Prolixibacter strains distinguished by the presence of nitrate reductase genes were adept at nitrate-dependent anaerobic corrosion of metallic iron and carbon steel.</title>
        <authorList>
            <person name="Iino T."/>
            <person name="Shono N."/>
            <person name="Ito K."/>
            <person name="Nakamura R."/>
            <person name="Sueoka K."/>
            <person name="Harayama S."/>
            <person name="Ohkuma M."/>
        </authorList>
    </citation>
    <scope>NUCLEOTIDE SEQUENCE [LARGE SCALE GENOMIC DNA]</scope>
    <source>
        <strain evidence="1 2">JCM 13498</strain>
    </source>
</reference>
<accession>A0A5M4ATV1</accession>
<comment type="caution">
    <text evidence="1">The sequence shown here is derived from an EMBL/GenBank/DDBJ whole genome shotgun (WGS) entry which is preliminary data.</text>
</comment>
<protein>
    <submittedName>
        <fullName evidence="1">Uncharacterized protein</fullName>
    </submittedName>
</protein>
<evidence type="ECO:0000313" key="1">
    <source>
        <dbReference type="EMBL" id="GET31359.1"/>
    </source>
</evidence>
<dbReference type="EMBL" id="BLAX01000001">
    <property type="protein sequence ID" value="GET31359.1"/>
    <property type="molecule type" value="Genomic_DNA"/>
</dbReference>
<proteinExistence type="predicted"/>
<gene>
    <name evidence="1" type="ORF">PbJCM13498_02220</name>
</gene>
<name>A0A5M4ATV1_9BACT</name>
<organism evidence="1 2">
    <name type="scientific">Prolixibacter bellariivorans</name>
    <dbReference type="NCBI Taxonomy" id="314319"/>
    <lineage>
        <taxon>Bacteria</taxon>
        <taxon>Pseudomonadati</taxon>
        <taxon>Bacteroidota</taxon>
        <taxon>Bacteroidia</taxon>
        <taxon>Marinilabiliales</taxon>
        <taxon>Prolixibacteraceae</taxon>
        <taxon>Prolixibacter</taxon>
    </lineage>
</organism>
<dbReference type="AlphaFoldDB" id="A0A5M4ATV1"/>
<dbReference type="Proteomes" id="UP000391834">
    <property type="component" value="Unassembled WGS sequence"/>
</dbReference>
<sequence length="54" mass="6021">MTEPDRWEKVPAPVEDLENVILKKGKAPMKATIPDSDVDWVEGAEAEEEVWAVA</sequence>
<keyword evidence="2" id="KW-1185">Reference proteome</keyword>
<evidence type="ECO:0000313" key="2">
    <source>
        <dbReference type="Proteomes" id="UP000391834"/>
    </source>
</evidence>